<gene>
    <name evidence="5" type="ORF">K491DRAFT_592731</name>
</gene>
<keyword evidence="6" id="KW-1185">Reference proteome</keyword>
<dbReference type="EMBL" id="MU004313">
    <property type="protein sequence ID" value="KAF2658602.1"/>
    <property type="molecule type" value="Genomic_DNA"/>
</dbReference>
<keyword evidence="1" id="KW-0560">Oxidoreductase</keyword>
<keyword evidence="3" id="KW-0812">Transmembrane</keyword>
<evidence type="ECO:0000256" key="2">
    <source>
        <dbReference type="ARBA" id="ARBA00023445"/>
    </source>
</evidence>
<name>A0A6A6TFV4_9PLEO</name>
<evidence type="ECO:0000256" key="1">
    <source>
        <dbReference type="ARBA" id="ARBA00023002"/>
    </source>
</evidence>
<dbReference type="InterPro" id="IPR036291">
    <property type="entry name" value="NAD(P)-bd_dom_sf"/>
</dbReference>
<dbReference type="Pfam" id="PF01370">
    <property type="entry name" value="Epimerase"/>
    <property type="match status" value="1"/>
</dbReference>
<proteinExistence type="inferred from homology"/>
<sequence length="340" mass="36974">MSSPSTSPLIFLTGGTGFIGAHTILAFLRANYRLRLTIRHPSQAALLASRYPTYKTSISTILMPDFSDAEALKQALDGVQYVIHLATPMPGSGTDFRKDFVEPAVSVTVAVLSAAKVVRGIEKVLVMSSSLALLPVDALARGGEVFDVKDNTGETIPVDFDTEFPPGLLGQIVRYAASKIVAHQATRDFVKDHKPGYALVTLHPVYVMGHDLTLDKAQSQSLGGINGLFWASLFSEQPLLGTACVHVQDVAEAQVRAIQSDVGDGKEFLLSGPESSWEEIVGYIQKKYPDLELKLRPPFEGRWNVDVTAAETILGQTWRSKEAIIDEVIGQQFALQSKHL</sequence>
<dbReference type="InterPro" id="IPR001509">
    <property type="entry name" value="Epimerase_deHydtase"/>
</dbReference>
<dbReference type="GO" id="GO:0016616">
    <property type="term" value="F:oxidoreductase activity, acting on the CH-OH group of donors, NAD or NADP as acceptor"/>
    <property type="evidence" value="ECO:0007669"/>
    <property type="project" value="TreeGrafter"/>
</dbReference>
<feature type="transmembrane region" description="Helical" evidence="3">
    <location>
        <begin position="6"/>
        <end position="28"/>
    </location>
</feature>
<dbReference type="InterPro" id="IPR050425">
    <property type="entry name" value="NAD(P)_dehydrat-like"/>
</dbReference>
<protein>
    <submittedName>
        <fullName evidence="5">NAD(P)-binding protein</fullName>
    </submittedName>
</protein>
<dbReference type="SUPFAM" id="SSF51735">
    <property type="entry name" value="NAD(P)-binding Rossmann-fold domains"/>
    <property type="match status" value="1"/>
</dbReference>
<dbReference type="OrthoDB" id="2735536at2759"/>
<keyword evidence="3" id="KW-1133">Transmembrane helix</keyword>
<organism evidence="5 6">
    <name type="scientific">Lophiostoma macrostomum CBS 122681</name>
    <dbReference type="NCBI Taxonomy" id="1314788"/>
    <lineage>
        <taxon>Eukaryota</taxon>
        <taxon>Fungi</taxon>
        <taxon>Dikarya</taxon>
        <taxon>Ascomycota</taxon>
        <taxon>Pezizomycotina</taxon>
        <taxon>Dothideomycetes</taxon>
        <taxon>Pleosporomycetidae</taxon>
        <taxon>Pleosporales</taxon>
        <taxon>Lophiostomataceae</taxon>
        <taxon>Lophiostoma</taxon>
    </lineage>
</organism>
<feature type="domain" description="NAD-dependent epimerase/dehydratase" evidence="4">
    <location>
        <begin position="10"/>
        <end position="261"/>
    </location>
</feature>
<comment type="similarity">
    <text evidence="2">Belongs to the NAD(P)-dependent epimerase/dehydratase family. Dihydroflavonol-4-reductase subfamily.</text>
</comment>
<keyword evidence="3" id="KW-0472">Membrane</keyword>
<dbReference type="AlphaFoldDB" id="A0A6A6TFV4"/>
<dbReference type="PANTHER" id="PTHR10366">
    <property type="entry name" value="NAD DEPENDENT EPIMERASE/DEHYDRATASE"/>
    <property type="match status" value="1"/>
</dbReference>
<reference evidence="5" key="1">
    <citation type="journal article" date="2020" name="Stud. Mycol.">
        <title>101 Dothideomycetes genomes: a test case for predicting lifestyles and emergence of pathogens.</title>
        <authorList>
            <person name="Haridas S."/>
            <person name="Albert R."/>
            <person name="Binder M."/>
            <person name="Bloem J."/>
            <person name="Labutti K."/>
            <person name="Salamov A."/>
            <person name="Andreopoulos B."/>
            <person name="Baker S."/>
            <person name="Barry K."/>
            <person name="Bills G."/>
            <person name="Bluhm B."/>
            <person name="Cannon C."/>
            <person name="Castanera R."/>
            <person name="Culley D."/>
            <person name="Daum C."/>
            <person name="Ezra D."/>
            <person name="Gonzalez J."/>
            <person name="Henrissat B."/>
            <person name="Kuo A."/>
            <person name="Liang C."/>
            <person name="Lipzen A."/>
            <person name="Lutzoni F."/>
            <person name="Magnuson J."/>
            <person name="Mondo S."/>
            <person name="Nolan M."/>
            <person name="Ohm R."/>
            <person name="Pangilinan J."/>
            <person name="Park H.-J."/>
            <person name="Ramirez L."/>
            <person name="Alfaro M."/>
            <person name="Sun H."/>
            <person name="Tritt A."/>
            <person name="Yoshinaga Y."/>
            <person name="Zwiers L.-H."/>
            <person name="Turgeon B."/>
            <person name="Goodwin S."/>
            <person name="Spatafora J."/>
            <person name="Crous P."/>
            <person name="Grigoriev I."/>
        </authorList>
    </citation>
    <scope>NUCLEOTIDE SEQUENCE</scope>
    <source>
        <strain evidence="5">CBS 122681</strain>
    </source>
</reference>
<evidence type="ECO:0000313" key="6">
    <source>
        <dbReference type="Proteomes" id="UP000799324"/>
    </source>
</evidence>
<accession>A0A6A6TFV4</accession>
<evidence type="ECO:0000256" key="3">
    <source>
        <dbReference type="SAM" id="Phobius"/>
    </source>
</evidence>
<evidence type="ECO:0000259" key="4">
    <source>
        <dbReference type="Pfam" id="PF01370"/>
    </source>
</evidence>
<evidence type="ECO:0000313" key="5">
    <source>
        <dbReference type="EMBL" id="KAF2658602.1"/>
    </source>
</evidence>
<dbReference type="Proteomes" id="UP000799324">
    <property type="component" value="Unassembled WGS sequence"/>
</dbReference>
<dbReference type="PANTHER" id="PTHR10366:SF812">
    <property type="entry name" value="VPS9 DOMAIN-CONTAINING PROTEIN"/>
    <property type="match status" value="1"/>
</dbReference>
<dbReference type="Gene3D" id="3.40.50.720">
    <property type="entry name" value="NAD(P)-binding Rossmann-like Domain"/>
    <property type="match status" value="1"/>
</dbReference>